<dbReference type="InterPro" id="IPR032580">
    <property type="entry name" value="SatD"/>
</dbReference>
<dbReference type="Pfam" id="PF16264">
    <property type="entry name" value="SatD"/>
    <property type="match status" value="1"/>
</dbReference>
<name>A0A1D3L4I2_9EURY</name>
<dbReference type="KEGG" id="mcub:MCBB_1831"/>
<dbReference type="AlphaFoldDB" id="A0A1D3L4I2"/>
<evidence type="ECO:0000313" key="1">
    <source>
        <dbReference type="EMBL" id="SCG86380.1"/>
    </source>
</evidence>
<evidence type="ECO:0000313" key="2">
    <source>
        <dbReference type="Proteomes" id="UP000094707"/>
    </source>
</evidence>
<evidence type="ECO:0008006" key="3">
    <source>
        <dbReference type="Google" id="ProtNLM"/>
    </source>
</evidence>
<proteinExistence type="predicted"/>
<gene>
    <name evidence="1" type="ORF">MCBB_1831</name>
</gene>
<dbReference type="Proteomes" id="UP000094707">
    <property type="component" value="Chromosome I"/>
</dbReference>
<dbReference type="EMBL" id="LT607756">
    <property type="protein sequence ID" value="SCG86380.1"/>
    <property type="molecule type" value="Genomic_DNA"/>
</dbReference>
<dbReference type="STRING" id="118062.MCBB_1831"/>
<dbReference type="OrthoDB" id="69023at2157"/>
<protein>
    <recommendedName>
        <fullName evidence="3">SatD</fullName>
    </recommendedName>
</protein>
<keyword evidence="2" id="KW-1185">Reference proteome</keyword>
<organism evidence="1 2">
    <name type="scientific">Methanobacterium congolense</name>
    <dbReference type="NCBI Taxonomy" id="118062"/>
    <lineage>
        <taxon>Archaea</taxon>
        <taxon>Methanobacteriati</taxon>
        <taxon>Methanobacteriota</taxon>
        <taxon>Methanomada group</taxon>
        <taxon>Methanobacteria</taxon>
        <taxon>Methanobacteriales</taxon>
        <taxon>Methanobacteriaceae</taxon>
        <taxon>Methanobacterium</taxon>
    </lineage>
</organism>
<dbReference type="RefSeq" id="WP_071907450.1">
    <property type="nucleotide sequence ID" value="NZ_LT607756.1"/>
</dbReference>
<accession>A0A1D3L4I2</accession>
<reference evidence="1 2" key="1">
    <citation type="submission" date="2016-08" db="EMBL/GenBank/DDBJ databases">
        <authorList>
            <person name="Seilhamer J.J."/>
        </authorList>
    </citation>
    <scope>NUCLEOTIDE SEQUENCE [LARGE SCALE GENOMIC DNA]</scope>
    <source>
        <strain evidence="1">Buetzberg</strain>
    </source>
</reference>
<dbReference type="GeneID" id="30412669"/>
<sequence>MRIVVTGDLKSSRKMEDRLNCQENLKNALVEINETFYDNIIADFKIVGGDGFQGMIKRMDILMDIYFILFEKIDHPFYLGMGIGDISTNLSYDVQEIDGPSFHYSSESLELAKKKKKWIIIKGNLENYHLIECILNFVFETMWSWTPRRKEILIFYRKNKETHHIIEKTSIKFETGIRNIYKILEVSNYNLIKYAEEILKEEFDRQMNCI</sequence>